<sequence>MEQVSCVNKIKCFIFNIFRKINNQEINQATVVFRLSESRERQEDIEASVMALTWCCLRRQFCFFKRHILILAELRDVKYITQDHLDRFEFILFQNRVEKGNVLDLQKYIKVSFKCPDDMSVIRFYIKKSFNINNLGHAYVIQNNCTPIYAMLKEWYVQDAFDIYEMKHNNICIDEPPHVLVFDLDSTLITDQKEVNIRDERIYDSLNDLRKRGCILILWSYGSERHVSDSMDKVKLNSYFDIIICGGYKIDTSKRKTIISYDKYNNKIYKDNFFYSDVTDDHLPKSPRVVLWFLQNKGFNHIKSITLIDDLKKNNYSYDYFVNLKPCPVPRDDWHIYHNKIMSNLDDHDAVFTNDANF</sequence>
<dbReference type="InterPro" id="IPR023214">
    <property type="entry name" value="HAD_sf"/>
</dbReference>
<dbReference type="Pfam" id="PF05152">
    <property type="entry name" value="DUF705"/>
    <property type="match status" value="1"/>
</dbReference>
<evidence type="ECO:0000313" key="1">
    <source>
        <dbReference type="EMBL" id="AUA60313.1"/>
    </source>
</evidence>
<reference evidence="1 2" key="1">
    <citation type="journal article" date="2017" name="Viruses">
        <title>The Operophtera brumata Nucleopolyhedrovirus (OpbuNPV) Represents an Early, Divergent Lineage within Genus Alphabaculovirus.</title>
        <authorList>
            <person name="Harrison R.L."/>
            <person name="Rowley D.L."/>
            <person name="Mowery J.D."/>
            <person name="Bauchan G.R."/>
            <person name="Burand J.P."/>
        </authorList>
    </citation>
    <scope>NUCLEOTIDE SEQUENCE [LARGE SCALE GENOMIC DNA]</scope>
    <source>
        <strain evidence="1">OpbuNPV-MA</strain>
    </source>
</reference>
<evidence type="ECO:0000313" key="2">
    <source>
        <dbReference type="Proteomes" id="UP000290445"/>
    </source>
</evidence>
<accession>A0A2H4UZT6</accession>
<dbReference type="NCBIfam" id="TIGR01684">
    <property type="entry name" value="viral_ppase"/>
    <property type="match status" value="1"/>
</dbReference>
<proteinExistence type="predicted"/>
<dbReference type="RefSeq" id="YP_009552642.1">
    <property type="nucleotide sequence ID" value="NC_040621.1"/>
</dbReference>
<protein>
    <submittedName>
        <fullName evidence="1">38K protein</fullName>
    </submittedName>
</protein>
<dbReference type="EMBL" id="MF614691">
    <property type="protein sequence ID" value="AUA60313.1"/>
    <property type="molecule type" value="Genomic_DNA"/>
</dbReference>
<organism evidence="1 2">
    <name type="scientific">Operophtera brumata nucleopolyhedrovirus</name>
    <dbReference type="NCBI Taxonomy" id="1046267"/>
    <lineage>
        <taxon>Viruses</taxon>
        <taxon>Viruses incertae sedis</taxon>
        <taxon>Naldaviricetes</taxon>
        <taxon>Lefavirales</taxon>
        <taxon>Baculoviridae</taxon>
        <taxon>Alphabaculovirus</taxon>
        <taxon>Alphabaculovirus opbrumatae</taxon>
    </lineage>
</organism>
<keyword evidence="2" id="KW-1185">Reference proteome</keyword>
<dbReference type="InterPro" id="IPR007827">
    <property type="entry name" value="DUF705"/>
</dbReference>
<dbReference type="KEGG" id="vg:41699976"/>
<dbReference type="Gene3D" id="3.40.50.1000">
    <property type="entry name" value="HAD superfamily/HAD-like"/>
    <property type="match status" value="1"/>
</dbReference>
<dbReference type="GeneID" id="41699976"/>
<dbReference type="NCBIfam" id="TIGR01681">
    <property type="entry name" value="HAD-SF-IIIC"/>
    <property type="match status" value="1"/>
</dbReference>
<dbReference type="InterPro" id="IPR010033">
    <property type="entry name" value="HAD_SF_ppase_IIIC"/>
</dbReference>
<dbReference type="SUPFAM" id="SSF56784">
    <property type="entry name" value="HAD-like"/>
    <property type="match status" value="1"/>
</dbReference>
<dbReference type="Proteomes" id="UP000290445">
    <property type="component" value="Segment"/>
</dbReference>
<dbReference type="OrthoDB" id="4999at10239"/>
<name>A0A2H4UZT6_9ABAC</name>
<dbReference type="CDD" id="cd01427">
    <property type="entry name" value="HAD_like"/>
    <property type="match status" value="1"/>
</dbReference>
<dbReference type="InterPro" id="IPR036412">
    <property type="entry name" value="HAD-like_sf"/>
</dbReference>